<proteinExistence type="predicted"/>
<organism evidence="1 2">
    <name type="scientific">Pleurotus ostreatus (strain PC15)</name>
    <name type="common">Oyster mushroom</name>
    <dbReference type="NCBI Taxonomy" id="1137138"/>
    <lineage>
        <taxon>Eukaryota</taxon>
        <taxon>Fungi</taxon>
        <taxon>Dikarya</taxon>
        <taxon>Basidiomycota</taxon>
        <taxon>Agaricomycotina</taxon>
        <taxon>Agaricomycetes</taxon>
        <taxon>Agaricomycetidae</taxon>
        <taxon>Agaricales</taxon>
        <taxon>Pleurotineae</taxon>
        <taxon>Pleurotaceae</taxon>
        <taxon>Pleurotus</taxon>
    </lineage>
</organism>
<gene>
    <name evidence="1" type="ORF">PLEOSDRAFT_1090872</name>
</gene>
<dbReference type="Proteomes" id="UP000027073">
    <property type="component" value="Unassembled WGS sequence"/>
</dbReference>
<evidence type="ECO:0000313" key="2">
    <source>
        <dbReference type="Proteomes" id="UP000027073"/>
    </source>
</evidence>
<accession>A0A067N646</accession>
<dbReference type="VEuPathDB" id="FungiDB:PLEOSDRAFT_1090872"/>
<evidence type="ECO:0000313" key="1">
    <source>
        <dbReference type="EMBL" id="KDQ23498.1"/>
    </source>
</evidence>
<reference evidence="2" key="1">
    <citation type="journal article" date="2014" name="Proc. Natl. Acad. Sci. U.S.A.">
        <title>Extensive sampling of basidiomycete genomes demonstrates inadequacy of the white-rot/brown-rot paradigm for wood decay fungi.</title>
        <authorList>
            <person name="Riley R."/>
            <person name="Salamov A.A."/>
            <person name="Brown D.W."/>
            <person name="Nagy L.G."/>
            <person name="Floudas D."/>
            <person name="Held B.W."/>
            <person name="Levasseur A."/>
            <person name="Lombard V."/>
            <person name="Morin E."/>
            <person name="Otillar R."/>
            <person name="Lindquist E.A."/>
            <person name="Sun H."/>
            <person name="LaButti K.M."/>
            <person name="Schmutz J."/>
            <person name="Jabbour D."/>
            <person name="Luo H."/>
            <person name="Baker S.E."/>
            <person name="Pisabarro A.G."/>
            <person name="Walton J.D."/>
            <person name="Blanchette R.A."/>
            <person name="Henrissat B."/>
            <person name="Martin F."/>
            <person name="Cullen D."/>
            <person name="Hibbett D.S."/>
            <person name="Grigoriev I.V."/>
        </authorList>
    </citation>
    <scope>NUCLEOTIDE SEQUENCE [LARGE SCALE GENOMIC DNA]</scope>
    <source>
        <strain evidence="2">PC15</strain>
    </source>
</reference>
<name>A0A067N646_PLEO1</name>
<protein>
    <submittedName>
        <fullName evidence="1">Uncharacterized protein</fullName>
    </submittedName>
</protein>
<dbReference type="EMBL" id="KL198013">
    <property type="protein sequence ID" value="KDQ23498.1"/>
    <property type="molecule type" value="Genomic_DNA"/>
</dbReference>
<dbReference type="InParanoid" id="A0A067N646"/>
<dbReference type="HOGENOM" id="CLU_2886801_0_0_1"/>
<sequence length="63" mass="7374">MLWRMTIRNVSGSIYRGRNSERRRLLEVPGKLRDWRGFLAAVMMMSIHTLLAPWGRRTAGRGM</sequence>
<dbReference type="AlphaFoldDB" id="A0A067N646"/>